<evidence type="ECO:0000256" key="18">
    <source>
        <dbReference type="PIRSR" id="PIRSR601233-1"/>
    </source>
</evidence>
<feature type="domain" description="DOD-type homing endonuclease" evidence="22">
    <location>
        <begin position="266"/>
        <end position="428"/>
    </location>
</feature>
<dbReference type="GO" id="GO:0006314">
    <property type="term" value="P:intron homing"/>
    <property type="evidence" value="ECO:0007669"/>
    <property type="project" value="UniProtKB-KW"/>
</dbReference>
<dbReference type="NCBIfam" id="TIGR01443">
    <property type="entry name" value="intein_Cterm"/>
    <property type="match status" value="1"/>
</dbReference>
<evidence type="ECO:0000256" key="14">
    <source>
        <dbReference type="ARBA" id="ARBA00033766"/>
    </source>
</evidence>
<dbReference type="SMART" id="SM00306">
    <property type="entry name" value="HintN"/>
    <property type="match status" value="1"/>
</dbReference>
<keyword evidence="10" id="KW-0404">Intron homing</keyword>
<dbReference type="InterPro" id="IPR004042">
    <property type="entry name" value="Intein_endonuc_central"/>
</dbReference>
<comment type="subunit">
    <text evidence="2 21">Monomer.</text>
</comment>
<evidence type="ECO:0000256" key="10">
    <source>
        <dbReference type="ARBA" id="ARBA00022886"/>
    </source>
</evidence>
<reference evidence="24" key="1">
    <citation type="submission" date="2020-07" db="EMBL/GenBank/DDBJ databases">
        <title>Metabolic diversity and evolutionary history of the archaeal phylum ###Micrarchaeota### uncovered from a freshwater lake metagenome.</title>
        <authorList>
            <person name="Kadnikov V.V."/>
            <person name="Savvichev A.S."/>
            <person name="Mardanov A.V."/>
            <person name="Beletsky A.V."/>
            <person name="Chupakov A.V."/>
            <person name="Kokryatskaya N.M."/>
            <person name="Pimenov N.V."/>
            <person name="Ravin N.V."/>
        </authorList>
    </citation>
    <scope>NUCLEOTIDE SEQUENCE [LARGE SCALE GENOMIC DNA]</scope>
</reference>
<feature type="binding site" evidence="19">
    <location>
        <begin position="709"/>
        <end position="713"/>
    </location>
    <ligand>
        <name>GMP</name>
        <dbReference type="ChEBI" id="CHEBI:58115"/>
    </ligand>
</feature>
<keyword evidence="3 21" id="KW-0436">Ligase</keyword>
<dbReference type="AlphaFoldDB" id="A0A7D6BBS9"/>
<dbReference type="InterPro" id="IPR001233">
    <property type="entry name" value="RtcB"/>
</dbReference>
<dbReference type="GO" id="GO:0004519">
    <property type="term" value="F:endonuclease activity"/>
    <property type="evidence" value="ECO:0007669"/>
    <property type="project" value="UniProtKB-KW"/>
</dbReference>
<evidence type="ECO:0000259" key="22">
    <source>
        <dbReference type="PROSITE" id="PS50819"/>
    </source>
</evidence>
<dbReference type="InterPro" id="IPR030934">
    <property type="entry name" value="Intein_C"/>
</dbReference>
<dbReference type="FunFam" id="3.90.1860.10:FF:000001">
    <property type="entry name" value="tRNA-splicing ligase RtcB homolog"/>
    <property type="match status" value="1"/>
</dbReference>
<comment type="catalytic activity">
    <reaction evidence="17">
        <text>a 3'-end 2',3'-cyclophospho-ribonucleotide-RNA + a 5'-end dephospho-ribonucleoside-RNA + GTP + H2O = a ribonucleotidyl-ribonucleotide-RNA + GMP + diphosphate + H(+)</text>
        <dbReference type="Rhea" id="RHEA:68080"/>
        <dbReference type="Rhea" id="RHEA-COMP:10464"/>
        <dbReference type="Rhea" id="RHEA-COMP:13936"/>
        <dbReference type="Rhea" id="RHEA-COMP:17355"/>
        <dbReference type="ChEBI" id="CHEBI:15377"/>
        <dbReference type="ChEBI" id="CHEBI:15378"/>
        <dbReference type="ChEBI" id="CHEBI:33019"/>
        <dbReference type="ChEBI" id="CHEBI:37565"/>
        <dbReference type="ChEBI" id="CHEBI:58115"/>
        <dbReference type="ChEBI" id="CHEBI:83064"/>
        <dbReference type="ChEBI" id="CHEBI:138284"/>
        <dbReference type="ChEBI" id="CHEBI:173118"/>
        <dbReference type="EC" id="6.5.1.8"/>
    </reaction>
</comment>
<dbReference type="InterPro" id="IPR003586">
    <property type="entry name" value="Hint_dom_C"/>
</dbReference>
<dbReference type="PROSITE" id="PS50818">
    <property type="entry name" value="INTEIN_C_TER"/>
    <property type="match status" value="1"/>
</dbReference>
<dbReference type="InterPro" id="IPR036025">
    <property type="entry name" value="RtcB-like_sf"/>
</dbReference>
<dbReference type="InterPro" id="IPR006142">
    <property type="entry name" value="INTEIN"/>
</dbReference>
<feature type="active site" description="GMP-histidine intermediate" evidence="18">
    <location>
        <position position="909"/>
    </location>
</feature>
<dbReference type="Gene3D" id="2.170.16.10">
    <property type="entry name" value="Hedgehog/Intein (Hint) domain"/>
    <property type="match status" value="1"/>
</dbReference>
<keyword evidence="8" id="KW-0378">Hydrolase</keyword>
<dbReference type="InterPro" id="IPR006141">
    <property type="entry name" value="Intein_N"/>
</dbReference>
<comment type="function">
    <text evidence="15">Essential for tRNA splicing and maturation. Acts by directly joining spliced tRNA halves to mature-sized tRNAs. Joins RNA with 2',3'-cyclic-phosphate or 3'-phosphate ends to RNA with 5'-hydroxy ends.</text>
</comment>
<protein>
    <recommendedName>
        <fullName evidence="14 21">tRNA-splicing ligase RtcB</fullName>
        <ecNumber evidence="21">6.5.1.-</ecNumber>
    </recommendedName>
</protein>
<dbReference type="PROSITE" id="PS50819">
    <property type="entry name" value="INTEIN_ENDONUCLEASE"/>
    <property type="match status" value="1"/>
</dbReference>
<feature type="binding site" evidence="19">
    <location>
        <begin position="835"/>
        <end position="836"/>
    </location>
    <ligand>
        <name>GMP</name>
        <dbReference type="ChEBI" id="CHEBI:58115"/>
    </ligand>
</feature>
<evidence type="ECO:0000256" key="7">
    <source>
        <dbReference type="ARBA" id="ARBA00022759"/>
    </source>
</evidence>
<feature type="binding site" evidence="20">
    <location>
        <position position="741"/>
    </location>
    <ligand>
        <name>Mn(2+)</name>
        <dbReference type="ChEBI" id="CHEBI:29035"/>
        <label>2</label>
    </ligand>
</feature>
<dbReference type="SUPFAM" id="SSF51294">
    <property type="entry name" value="Hedgehog/intein (Hint) domain"/>
    <property type="match status" value="1"/>
</dbReference>
<dbReference type="EMBL" id="CP058998">
    <property type="protein sequence ID" value="QLJ52459.1"/>
    <property type="molecule type" value="Genomic_DNA"/>
</dbReference>
<feature type="binding site" evidence="19">
    <location>
        <position position="985"/>
    </location>
    <ligand>
        <name>GMP</name>
        <dbReference type="ChEBI" id="CHEBI:58115"/>
    </ligand>
</feature>
<keyword evidence="5 20" id="KW-0479">Metal-binding</keyword>
<dbReference type="GO" id="GO:0170057">
    <property type="term" value="F:RNA ligase (GTP) activity"/>
    <property type="evidence" value="ECO:0007669"/>
    <property type="project" value="UniProtKB-EC"/>
</dbReference>
<dbReference type="SMART" id="SM00305">
    <property type="entry name" value="HintC"/>
    <property type="match status" value="1"/>
</dbReference>
<proteinExistence type="inferred from homology"/>
<dbReference type="Gene3D" id="3.10.28.10">
    <property type="entry name" value="Homing endonucleases"/>
    <property type="match status" value="1"/>
</dbReference>
<evidence type="ECO:0000313" key="23">
    <source>
        <dbReference type="EMBL" id="QLJ52459.1"/>
    </source>
</evidence>
<evidence type="ECO:0000256" key="11">
    <source>
        <dbReference type="ARBA" id="ARBA00023000"/>
    </source>
</evidence>
<dbReference type="PANTHER" id="PTHR11118">
    <property type="entry name" value="RNA-SPLICING LIGASE RTCB HOMOLOG"/>
    <property type="match status" value="1"/>
</dbReference>
<evidence type="ECO:0000256" key="21">
    <source>
        <dbReference type="RuleBase" id="RU371113"/>
    </source>
</evidence>
<dbReference type="GO" id="GO:0005525">
    <property type="term" value="F:GTP binding"/>
    <property type="evidence" value="ECO:0007669"/>
    <property type="project" value="UniProtKB-KW"/>
</dbReference>
<feature type="binding site" evidence="19">
    <location>
        <begin position="909"/>
        <end position="912"/>
    </location>
    <ligand>
        <name>GMP</name>
        <dbReference type="ChEBI" id="CHEBI:58115"/>
    </ligand>
</feature>
<feature type="binding site" evidence="19">
    <location>
        <begin position="884"/>
        <end position="887"/>
    </location>
    <ligand>
        <name>GMP</name>
        <dbReference type="ChEBI" id="CHEBI:58115"/>
    </ligand>
</feature>
<dbReference type="KEGG" id="flt:Sv326_0284"/>
<keyword evidence="11" id="KW-0651">Protein splicing</keyword>
<evidence type="ECO:0000256" key="4">
    <source>
        <dbReference type="ARBA" id="ARBA00022722"/>
    </source>
</evidence>
<name>A0A7D6BBS9_FERL1</name>
<keyword evidence="6 19" id="KW-0547">Nucleotide-binding</keyword>
<dbReference type="SUPFAM" id="SSF103365">
    <property type="entry name" value="Hypothetical protein PH1602"/>
    <property type="match status" value="2"/>
</dbReference>
<evidence type="ECO:0000256" key="16">
    <source>
        <dbReference type="ARBA" id="ARBA00047746"/>
    </source>
</evidence>
<dbReference type="GO" id="GO:0006388">
    <property type="term" value="P:tRNA splicing, via endonucleolytic cleavage and ligation"/>
    <property type="evidence" value="ECO:0007669"/>
    <property type="project" value="UniProtKB-ARBA"/>
</dbReference>
<keyword evidence="9" id="KW-0068">Autocatalytic cleavage</keyword>
<dbReference type="NCBIfam" id="TIGR01445">
    <property type="entry name" value="intein_Nterm"/>
    <property type="match status" value="1"/>
</dbReference>
<evidence type="ECO:0000313" key="24">
    <source>
        <dbReference type="Proteomes" id="UP000510821"/>
    </source>
</evidence>
<evidence type="ECO:0000256" key="8">
    <source>
        <dbReference type="ARBA" id="ARBA00022801"/>
    </source>
</evidence>
<dbReference type="Proteomes" id="UP000510821">
    <property type="component" value="Chromosome"/>
</dbReference>
<evidence type="ECO:0000256" key="6">
    <source>
        <dbReference type="ARBA" id="ARBA00022741"/>
    </source>
</evidence>
<evidence type="ECO:0000256" key="17">
    <source>
        <dbReference type="ARBA" id="ARBA00049514"/>
    </source>
</evidence>
<keyword evidence="12 19" id="KW-0342">GTP-binding</keyword>
<evidence type="ECO:0000256" key="13">
    <source>
        <dbReference type="ARBA" id="ARBA00023211"/>
    </source>
</evidence>
<keyword evidence="7" id="KW-0255">Endonuclease</keyword>
<dbReference type="InterPro" id="IPR003587">
    <property type="entry name" value="Hint_dom_N"/>
</dbReference>
<dbReference type="PRINTS" id="PR00379">
    <property type="entry name" value="INTEIN"/>
</dbReference>
<feature type="binding site" evidence="20">
    <location>
        <position position="710"/>
    </location>
    <ligand>
        <name>Mn(2+)</name>
        <dbReference type="ChEBI" id="CHEBI:29035"/>
        <label>1</label>
    </ligand>
</feature>
<dbReference type="GO" id="GO:0003972">
    <property type="term" value="F:RNA ligase (ATP) activity"/>
    <property type="evidence" value="ECO:0007669"/>
    <property type="project" value="TreeGrafter"/>
</dbReference>
<dbReference type="InterPro" id="IPR036844">
    <property type="entry name" value="Hint_dom_sf"/>
</dbReference>
<comment type="cofactor">
    <cofactor evidence="20 21">
        <name>Mn(2+)</name>
        <dbReference type="ChEBI" id="CHEBI:29035"/>
    </cofactor>
    <text evidence="20 21">Binds 2 manganese ions per subunit.</text>
</comment>
<comment type="similarity">
    <text evidence="1 21">Belongs to the RtcB family.</text>
</comment>
<dbReference type="CDD" id="cd00081">
    <property type="entry name" value="Hint"/>
    <property type="match status" value="2"/>
</dbReference>
<evidence type="ECO:0000256" key="2">
    <source>
        <dbReference type="ARBA" id="ARBA00011245"/>
    </source>
</evidence>
<dbReference type="EC" id="6.5.1.-" evidence="21"/>
<evidence type="ECO:0000256" key="19">
    <source>
        <dbReference type="PIRSR" id="PIRSR601233-2"/>
    </source>
</evidence>
<dbReference type="InterPro" id="IPR027434">
    <property type="entry name" value="Homing_endonucl"/>
</dbReference>
<gene>
    <name evidence="21" type="primary">rtcB</name>
    <name evidence="23" type="ORF">Sv326_0284</name>
</gene>
<dbReference type="PANTHER" id="PTHR11118:SF1">
    <property type="entry name" value="RNA-SPLICING LIGASE RTCB HOMOLOG"/>
    <property type="match status" value="1"/>
</dbReference>
<evidence type="ECO:0000256" key="9">
    <source>
        <dbReference type="ARBA" id="ARBA00022813"/>
    </source>
</evidence>
<dbReference type="GO" id="GO:0046872">
    <property type="term" value="F:metal ion binding"/>
    <property type="evidence" value="ECO:0007669"/>
    <property type="project" value="UniProtKB-UniRule"/>
</dbReference>
<feature type="binding site" evidence="20">
    <location>
        <position position="835"/>
    </location>
    <ligand>
        <name>Mn(2+)</name>
        <dbReference type="ChEBI" id="CHEBI:29035"/>
        <label>2</label>
    </ligand>
</feature>
<organism evidence="23 24">
    <name type="scientific">Fermentimicrarchaeum limneticum</name>
    <dbReference type="NCBI Taxonomy" id="2795018"/>
    <lineage>
        <taxon>Archaea</taxon>
        <taxon>Candidatus Micrarchaeota</taxon>
        <taxon>Candidatus Fermentimicrarchaeales</taxon>
        <taxon>Candidatus Fermentimicrarchaeaceae</taxon>
        <taxon>Candidatus Fermentimicrarchaeum</taxon>
    </lineage>
</organism>
<evidence type="ECO:0000256" key="12">
    <source>
        <dbReference type="ARBA" id="ARBA00023134"/>
    </source>
</evidence>
<comment type="catalytic activity">
    <reaction evidence="16">
        <text>a 3'-end 3'-phospho-ribonucleotide-RNA + a 5'-end dephospho-ribonucleoside-RNA + GTP = a ribonucleotidyl-ribonucleotide-RNA + GMP + diphosphate</text>
        <dbReference type="Rhea" id="RHEA:68076"/>
        <dbReference type="Rhea" id="RHEA-COMP:10463"/>
        <dbReference type="Rhea" id="RHEA-COMP:13936"/>
        <dbReference type="Rhea" id="RHEA-COMP:17355"/>
        <dbReference type="ChEBI" id="CHEBI:33019"/>
        <dbReference type="ChEBI" id="CHEBI:37565"/>
        <dbReference type="ChEBI" id="CHEBI:58115"/>
        <dbReference type="ChEBI" id="CHEBI:83062"/>
        <dbReference type="ChEBI" id="CHEBI:138284"/>
        <dbReference type="ChEBI" id="CHEBI:173118"/>
        <dbReference type="EC" id="6.5.1.8"/>
    </reaction>
</comment>
<dbReference type="PROSITE" id="PS50817">
    <property type="entry name" value="INTEIN_N_TER"/>
    <property type="match status" value="1"/>
</dbReference>
<evidence type="ECO:0000256" key="5">
    <source>
        <dbReference type="ARBA" id="ARBA00022723"/>
    </source>
</evidence>
<evidence type="ECO:0000256" key="20">
    <source>
        <dbReference type="PIRSR" id="PIRSR601233-3"/>
    </source>
</evidence>
<keyword evidence="4" id="KW-0540">Nuclease</keyword>
<dbReference type="Gene3D" id="3.90.1860.10">
    <property type="entry name" value="tRNA-splicing ligase RtcB"/>
    <property type="match status" value="2"/>
</dbReference>
<evidence type="ECO:0000256" key="1">
    <source>
        <dbReference type="ARBA" id="ARBA00008071"/>
    </source>
</evidence>
<dbReference type="Pfam" id="PF01139">
    <property type="entry name" value="RtcB"/>
    <property type="match status" value="2"/>
</dbReference>
<dbReference type="GO" id="GO:0016787">
    <property type="term" value="F:hydrolase activity"/>
    <property type="evidence" value="ECO:0007669"/>
    <property type="project" value="UniProtKB-KW"/>
</dbReference>
<accession>A0A7D6BBS9</accession>
<evidence type="ECO:0000256" key="3">
    <source>
        <dbReference type="ARBA" id="ARBA00022598"/>
    </source>
</evidence>
<keyword evidence="13 20" id="KW-0464">Manganese</keyword>
<sequence>MYQLKGISDAKWEIEKEAKAGMNVPVRVYGTKELVERMKRDRTFDQATNVACLPGIVGNSFVMPDGHEGYGFPIGGVAAFNFENGVVSPGGVGYDINCLTGDSKILTNLGYFRTISGIADDFSQNSVSSGGLTAKMLNISLTKVMTLNITNKVIEEKEVFAFIKSNSKSKVLKIKTQNGFELKVTGNHKILTRTGMRKASELERGTEIAVYPFSGVRYNNPSNKVIVDEEGLRSLGLSEEGIEVLKDRGLLPLREDNKALPIIAKILGYMLGDGYLNNDGVFRVYGKLGDMLELREDFLAVGFKSFVKMRDRNYRIKTHYGEYRFRSKIAELGLHALSLSKLFIALGMPTGKKTVNDFGVPRWVREAPKFIKRLFLAGFFGAEMSSPSTLSKTGFYSPIISQNKNERYVESCRKFFAQIIDMLGDFDIKATKISVRKEHINKFGDTYRIRLLLSADEENLLKLWGGIGFEYNNARKRLANIAMLYILEKKRLTKQRIEIAEKVKEYKKIGLTAREIKELLISNISNERFIERCLWDNVKSKQRITLDFISFDEFVLKREKELDSYGALFDGIDEIDELDEAAEVYDLSLRDNHNFIANNIIVSNCGVRLILTNLSEADVKPKLKELMDKLFRNVPSGVGSKGKIKLSISELDEAVKGGAKWAIEKGYGWEEDVQRQEENGCVKGADPSKVSQKAKSRGAPQFGTLGAGNHFLEVQKVENVMDEKTAKAFGLEQGKIVVMLHCGSRGFGHQVCDDYVRVMLNASKKYGIKLPDPELCCAPLGSQEAGDYFGAMYSAVNYAFCNRQVMMHWIRQTFEDVFRKSADALGMKLVYDVCHNIAKVEEHEFAGKMMKLCIHRKGATRAFPAGREEIPSIYRGVGQPVIIPGSMGTASYVLVGVEGGKECFFSTCHGAGRMMSRHEAIRTYRGSDVKQKLESRGIQLRATGWDIISEEAPGAYKNIDEVVKGVELAGISRIVAKLIPLGVAKG</sequence>
<evidence type="ECO:0000256" key="15">
    <source>
        <dbReference type="ARBA" id="ARBA00045316"/>
    </source>
</evidence>
<feature type="binding site" evidence="20">
    <location>
        <position position="95"/>
    </location>
    <ligand>
        <name>Mn(2+)</name>
        <dbReference type="ChEBI" id="CHEBI:29035"/>
        <label>1</label>
    </ligand>
</feature>
<feature type="binding site" evidence="19">
    <location>
        <position position="891"/>
    </location>
    <ligand>
        <name>GMP</name>
        <dbReference type="ChEBI" id="CHEBI:58115"/>
    </ligand>
</feature>
<dbReference type="GO" id="GO:0016539">
    <property type="term" value="P:intein-mediated protein splicing"/>
    <property type="evidence" value="ECO:0007669"/>
    <property type="project" value="InterPro"/>
</dbReference>